<proteinExistence type="predicted"/>
<reference evidence="2 3" key="1">
    <citation type="submission" date="2011-08" db="EMBL/GenBank/DDBJ databases">
        <title>The Genome Sequence of Clostridium hathewayi WAL-18680.</title>
        <authorList>
            <consortium name="The Broad Institute Genome Sequencing Platform"/>
            <person name="Earl A."/>
            <person name="Ward D."/>
            <person name="Feldgarden M."/>
            <person name="Gevers D."/>
            <person name="Finegold S.M."/>
            <person name="Summanen P.H."/>
            <person name="Molitoris D.R."/>
            <person name="Song M."/>
            <person name="Daigneault M."/>
            <person name="Allen-Vercoe E."/>
            <person name="Young S.K."/>
            <person name="Zeng Q."/>
            <person name="Gargeya S."/>
            <person name="Fitzgerald M."/>
            <person name="Haas B."/>
            <person name="Abouelleil A."/>
            <person name="Alvarado L."/>
            <person name="Arachchi H.M."/>
            <person name="Berlin A."/>
            <person name="Brown A."/>
            <person name="Chapman S.B."/>
            <person name="Chen Z."/>
            <person name="Dunbar C."/>
            <person name="Freedman E."/>
            <person name="Gearin G."/>
            <person name="Gellesch M."/>
            <person name="Goldberg J."/>
            <person name="Griggs A."/>
            <person name="Gujja S."/>
            <person name="Heiman D."/>
            <person name="Howarth C."/>
            <person name="Larson L."/>
            <person name="Lui A."/>
            <person name="MacDonald P.J.P."/>
            <person name="Montmayeur A."/>
            <person name="Murphy C."/>
            <person name="Neiman D."/>
            <person name="Pearson M."/>
            <person name="Priest M."/>
            <person name="Roberts A."/>
            <person name="Saif S."/>
            <person name="Shea T."/>
            <person name="Shenoy N."/>
            <person name="Sisk P."/>
            <person name="Stolte C."/>
            <person name="Sykes S."/>
            <person name="Wortman J."/>
            <person name="Nusbaum C."/>
            <person name="Birren B."/>
        </authorList>
    </citation>
    <scope>NUCLEOTIDE SEQUENCE [LARGE SCALE GENOMIC DNA]</scope>
    <source>
        <strain evidence="2 3">WAL-18680</strain>
    </source>
</reference>
<comment type="caution">
    <text evidence="2">The sequence shown here is derived from an EMBL/GenBank/DDBJ whole genome shotgun (WGS) entry which is preliminary data.</text>
</comment>
<dbReference type="AlphaFoldDB" id="G5IAM5"/>
<evidence type="ECO:0000313" key="2">
    <source>
        <dbReference type="EMBL" id="EHI61474.1"/>
    </source>
</evidence>
<protein>
    <submittedName>
        <fullName evidence="2">Uncharacterized protein</fullName>
    </submittedName>
</protein>
<dbReference type="PATRIC" id="fig|742737.3.peg.496"/>
<dbReference type="EMBL" id="ADLN01000002">
    <property type="protein sequence ID" value="EHI61474.1"/>
    <property type="molecule type" value="Genomic_DNA"/>
</dbReference>
<keyword evidence="3" id="KW-1185">Reference proteome</keyword>
<feature type="transmembrane region" description="Helical" evidence="1">
    <location>
        <begin position="51"/>
        <end position="72"/>
    </location>
</feature>
<dbReference type="Proteomes" id="UP000005384">
    <property type="component" value="Unassembled WGS sequence"/>
</dbReference>
<evidence type="ECO:0000313" key="3">
    <source>
        <dbReference type="Proteomes" id="UP000005384"/>
    </source>
</evidence>
<accession>G5IAM5</accession>
<name>G5IAM5_9FIRM</name>
<keyword evidence="1" id="KW-1133">Transmembrane helix</keyword>
<evidence type="ECO:0000256" key="1">
    <source>
        <dbReference type="SAM" id="Phobius"/>
    </source>
</evidence>
<sequence length="85" mass="9408">MIDKLVEKAVRMGKQYRLLLPAALLAVCVLFGADYMMEQCRKMFGFPCRKLVAGILTACMMVTMLPISSLAATTSNIQGGGYIWR</sequence>
<dbReference type="HOGENOM" id="CLU_2508206_0_0_9"/>
<dbReference type="RefSeq" id="WP_006778480.1">
    <property type="nucleotide sequence ID" value="NZ_CP040506.1"/>
</dbReference>
<gene>
    <name evidence="2" type="ORF">HMPREF9473_00497</name>
</gene>
<keyword evidence="1" id="KW-0472">Membrane</keyword>
<organism evidence="2 3">
    <name type="scientific">Hungatella hathewayi WAL-18680</name>
    <dbReference type="NCBI Taxonomy" id="742737"/>
    <lineage>
        <taxon>Bacteria</taxon>
        <taxon>Bacillati</taxon>
        <taxon>Bacillota</taxon>
        <taxon>Clostridia</taxon>
        <taxon>Lachnospirales</taxon>
        <taxon>Lachnospiraceae</taxon>
        <taxon>Hungatella</taxon>
    </lineage>
</organism>
<keyword evidence="1" id="KW-0812">Transmembrane</keyword>